<gene>
    <name evidence="1" type="ORF">LSALG_LOCUS6746</name>
</gene>
<name>A0AA35Y5S3_LACSI</name>
<evidence type="ECO:0000313" key="2">
    <source>
        <dbReference type="Proteomes" id="UP001177003"/>
    </source>
</evidence>
<evidence type="ECO:0000313" key="1">
    <source>
        <dbReference type="EMBL" id="CAI9266175.1"/>
    </source>
</evidence>
<keyword evidence="2" id="KW-1185">Reference proteome</keyword>
<dbReference type="AlphaFoldDB" id="A0AA35Y5S3"/>
<dbReference type="EMBL" id="OX465086">
    <property type="protein sequence ID" value="CAI9266175.1"/>
    <property type="molecule type" value="Genomic_DNA"/>
</dbReference>
<dbReference type="Proteomes" id="UP001177003">
    <property type="component" value="Chromosome 0"/>
</dbReference>
<accession>A0AA35Y5S3</accession>
<proteinExistence type="predicted"/>
<evidence type="ECO:0008006" key="3">
    <source>
        <dbReference type="Google" id="ProtNLM"/>
    </source>
</evidence>
<reference evidence="1" key="1">
    <citation type="submission" date="2023-04" db="EMBL/GenBank/DDBJ databases">
        <authorList>
            <person name="Vijverberg K."/>
            <person name="Xiong W."/>
            <person name="Schranz E."/>
        </authorList>
    </citation>
    <scope>NUCLEOTIDE SEQUENCE</scope>
</reference>
<organism evidence="1 2">
    <name type="scientific">Lactuca saligna</name>
    <name type="common">Willowleaf lettuce</name>
    <dbReference type="NCBI Taxonomy" id="75948"/>
    <lineage>
        <taxon>Eukaryota</taxon>
        <taxon>Viridiplantae</taxon>
        <taxon>Streptophyta</taxon>
        <taxon>Embryophyta</taxon>
        <taxon>Tracheophyta</taxon>
        <taxon>Spermatophyta</taxon>
        <taxon>Magnoliopsida</taxon>
        <taxon>eudicotyledons</taxon>
        <taxon>Gunneridae</taxon>
        <taxon>Pentapetalae</taxon>
        <taxon>asterids</taxon>
        <taxon>campanulids</taxon>
        <taxon>Asterales</taxon>
        <taxon>Asteraceae</taxon>
        <taxon>Cichorioideae</taxon>
        <taxon>Cichorieae</taxon>
        <taxon>Lactucinae</taxon>
        <taxon>Lactuca</taxon>
    </lineage>
</organism>
<protein>
    <recommendedName>
        <fullName evidence="3">DUF4283 domain-containing protein</fullName>
    </recommendedName>
</protein>
<sequence>MGASSKQDRLKDVKFKPPDRGFDYYLSCPTKAKCYWSCCVGIGKAEWKLEGMRKARKPNRGNSLFRTPMDAEDYYMDDVTKEEKEDASESDGVWEFDSSTSRVACQASIKGSSSNVMDEVTKDLPPSIQEDSIPSDNTANLSKHWEIPKDAISKEMNKEEKGMDDTENEFIPGIGINFLSDETMEKENSVENNGDLDNLNKSYKWDDSSNLVVDNDVDLSKEEGEIKDNGPHNLSSDMHLSLKKTATVINSINLEPSILGDASKGRQDMDASNYKGEKILIDIKDKVGSGQNISYARALNGRTHKGKLQVKFIPPIDGSDEGPVVLPVENLKKASIPFMNTLYGYLLDKKIGFLVISAEVRKMWKNMGLEDRWQPGLALTKDSHKSVPVWIKIFDLPLEARGAENLCIIASKIGIPLAFDSIIEDMCIEHKGRNVYARILVDMSADK</sequence>